<gene>
    <name evidence="1" type="ORF">MTBBW1_900006</name>
</gene>
<reference evidence="1 2" key="1">
    <citation type="submission" date="2017-03" db="EMBL/GenBank/DDBJ databases">
        <authorList>
            <person name="Afonso C.L."/>
            <person name="Miller P.J."/>
            <person name="Scott M.A."/>
            <person name="Spackman E."/>
            <person name="Goraichik I."/>
            <person name="Dimitrov K.M."/>
            <person name="Suarez D.L."/>
            <person name="Swayne D.E."/>
        </authorList>
    </citation>
    <scope>NUCLEOTIDE SEQUENCE [LARGE SCALE GENOMIC DNA]</scope>
    <source>
        <strain evidence="1">PRJEB14757</strain>
    </source>
</reference>
<dbReference type="SUPFAM" id="SSF48208">
    <property type="entry name" value="Six-hairpin glycosidases"/>
    <property type="match status" value="1"/>
</dbReference>
<dbReference type="Proteomes" id="UP000191931">
    <property type="component" value="Unassembled WGS sequence"/>
</dbReference>
<dbReference type="InterPro" id="IPR008928">
    <property type="entry name" value="6-hairpin_glycosidase_sf"/>
</dbReference>
<keyword evidence="2" id="KW-1185">Reference proteome</keyword>
<dbReference type="AlphaFoldDB" id="A0A1W1HKZ4"/>
<accession>A0A1W1HKZ4</accession>
<dbReference type="GO" id="GO:0005975">
    <property type="term" value="P:carbohydrate metabolic process"/>
    <property type="evidence" value="ECO:0007669"/>
    <property type="project" value="InterPro"/>
</dbReference>
<dbReference type="OrthoDB" id="9788790at2"/>
<dbReference type="STRING" id="1246637.MTBBW1_900006"/>
<protein>
    <recommendedName>
        <fullName evidence="3">D-glucuronyl C5-epimerase C-terminal domain-containing protein</fullName>
    </recommendedName>
</protein>
<organism evidence="1 2">
    <name type="scientific">Desulfamplus magnetovallimortis</name>
    <dbReference type="NCBI Taxonomy" id="1246637"/>
    <lineage>
        <taxon>Bacteria</taxon>
        <taxon>Pseudomonadati</taxon>
        <taxon>Thermodesulfobacteriota</taxon>
        <taxon>Desulfobacteria</taxon>
        <taxon>Desulfobacterales</taxon>
        <taxon>Desulfobacteraceae</taxon>
        <taxon>Desulfamplus</taxon>
    </lineage>
</organism>
<evidence type="ECO:0000313" key="2">
    <source>
        <dbReference type="Proteomes" id="UP000191931"/>
    </source>
</evidence>
<sequence length="395" mass="46357">MYEWLTMHCDRKILIDLLDSAENNNYQGFSKFDALNSPFLEKLSFDNKWLRLIFTQLVKESPLHVRPHLQVKTSRNPKGIALFARAYLFLYQQTLESAYLDKAEKLLAWLLNNPSSGANNLAWGYNFIWQSPIFLQKKYEPNTVVSVFAGEAFIHAYRVTGKQQYLDAATSVGKFILSDLPVLHDNDEELAIAYVLRDVDAVVLNNQVLAGAFLIKLWKHIKQDNIKESAIRLINYTVNRKTEYNAWYYTFPCNKSLIVHDNYHTGGIIDGLVEFYQETGDDRYMETYKKSLEYYRVNLFEANGAPRWMNNKAYPFDIHGSAQGVISFVKASTIFPEYIKEAEKVLDWTVKNLYNKKRCEFIYRKGRFWKWNYSLMRWCNAWMGRAMADFIYHVK</sequence>
<dbReference type="EMBL" id="FWEV01000337">
    <property type="protein sequence ID" value="SLM33139.1"/>
    <property type="molecule type" value="Genomic_DNA"/>
</dbReference>
<dbReference type="Gene3D" id="1.50.10.20">
    <property type="match status" value="1"/>
</dbReference>
<proteinExistence type="predicted"/>
<evidence type="ECO:0008006" key="3">
    <source>
        <dbReference type="Google" id="ProtNLM"/>
    </source>
</evidence>
<name>A0A1W1HKZ4_9BACT</name>
<evidence type="ECO:0000313" key="1">
    <source>
        <dbReference type="EMBL" id="SLM33139.1"/>
    </source>
</evidence>